<feature type="region of interest" description="Disordered" evidence="1">
    <location>
        <begin position="610"/>
        <end position="629"/>
    </location>
</feature>
<dbReference type="Pfam" id="PF14450">
    <property type="entry name" value="FtsA"/>
    <property type="match status" value="1"/>
</dbReference>
<dbReference type="InterPro" id="IPR043129">
    <property type="entry name" value="ATPase_NBD"/>
</dbReference>
<evidence type="ECO:0000256" key="1">
    <source>
        <dbReference type="SAM" id="MobiDB-lite"/>
    </source>
</evidence>
<protein>
    <submittedName>
        <fullName evidence="3">Cell division protein FtsA</fullName>
    </submittedName>
</protein>
<accession>A0A858BS38</accession>
<dbReference type="AlphaFoldDB" id="A0A858BS38"/>
<sequence>MDDKKIIFALDIGTRSVVGVVGSLQDGNFNILDYEQEFHEKRAMRDGQIEDIDMVAQVASRVKAKLEQRTGQIFTKVSIAAAGRALRTAAASFSLDLISNEPITPKILQHIEYSAIQQAQESFLADTPEQEGSLSNYYCVGYSVKDYLLDDYKIKNLEGQKGSKATVNIIAAFLPSSVLISLYAVTAQCGLEVDNLTLEPIAAIHAVVPDDVRFLNIALVDIGGGTSDIAISKDGSVVAYDMVTTAGDEITEALMRHYLTNFATAERIKLMLNGEESISFKDILGNSIELTPDEAFAAVQDAIHTLAEAISQRILLINGTAPAAVFLVGGGSQIRGLCQLMAEKLGMIENRVAIGVVNTDTNLTLFSDSLYNPTFVTPIGIGIVSSLYRGCDFFTITVNGKRIMMFNQQSIKVIDALLFSGVKPAGLISLTPPHLSYTLNGKRRIAKSIPGIPGELLVNGAPATVETEIRQGDEITAIPAQNGKTPVLSLGEALSEFLLSSIRYVLINDIPVDIHQGDTLNERKISYMDQIVVPEPYELAPVPTETTEVEAQTAPPAETQSEQASKADVQPLNDVLNPSELSELAVEINKIYSRDLTSPRVSLLLAETDDGYEEEDNEAETDAPSPDATEIPAETQRIALQTALPATTSAQSTQEKDPEPLVPEETPLVTGGPRSEIKLTLNGNSIHLVQETDEPLIVMHLLKYVDLDPSNPRGDLLMKLNGQEANYADPLHDHDVVIIKWSED</sequence>
<evidence type="ECO:0000313" key="3">
    <source>
        <dbReference type="EMBL" id="QIB68397.1"/>
    </source>
</evidence>
<dbReference type="Proteomes" id="UP000466848">
    <property type="component" value="Chromosome"/>
</dbReference>
<dbReference type="SMART" id="SM00842">
    <property type="entry name" value="FtsA"/>
    <property type="match status" value="1"/>
</dbReference>
<gene>
    <name evidence="3" type="ORF">Ami103574_03280</name>
</gene>
<dbReference type="PANTHER" id="PTHR32432:SF3">
    <property type="entry name" value="ETHANOLAMINE UTILIZATION PROTEIN EUTJ"/>
    <property type="match status" value="1"/>
</dbReference>
<dbReference type="SUPFAM" id="SSF53067">
    <property type="entry name" value="Actin-like ATPase domain"/>
    <property type="match status" value="2"/>
</dbReference>
<dbReference type="RefSeq" id="WP_163065264.1">
    <property type="nucleotide sequence ID" value="NZ_CP048649.1"/>
</dbReference>
<keyword evidence="3" id="KW-0132">Cell division</keyword>
<feature type="domain" description="SHS2" evidence="2">
    <location>
        <begin position="7"/>
        <end position="207"/>
    </location>
</feature>
<reference evidence="3 4" key="1">
    <citation type="submission" date="2020-02" db="EMBL/GenBank/DDBJ databases">
        <authorList>
            <person name="Kim Y.B."/>
            <person name="Roh S.W."/>
        </authorList>
    </citation>
    <scope>NUCLEOTIDE SEQUENCE [LARGE SCALE GENOMIC DNA]</scope>
    <source>
        <strain evidence="3 4">DSM 103574</strain>
    </source>
</reference>
<dbReference type="CDD" id="cd24004">
    <property type="entry name" value="ASKHA_NBD_PilM-like"/>
    <property type="match status" value="1"/>
</dbReference>
<keyword evidence="3" id="KW-0131">Cell cycle</keyword>
<dbReference type="InterPro" id="IPR050696">
    <property type="entry name" value="FtsA/MreB"/>
</dbReference>
<dbReference type="InterPro" id="IPR003494">
    <property type="entry name" value="SHS2_FtsA"/>
</dbReference>
<proteinExistence type="predicted"/>
<dbReference type="GO" id="GO:0051301">
    <property type="term" value="P:cell division"/>
    <property type="evidence" value="ECO:0007669"/>
    <property type="project" value="UniProtKB-KW"/>
</dbReference>
<dbReference type="EMBL" id="CP048649">
    <property type="protein sequence ID" value="QIB68397.1"/>
    <property type="molecule type" value="Genomic_DNA"/>
</dbReference>
<evidence type="ECO:0000259" key="2">
    <source>
        <dbReference type="SMART" id="SM00842"/>
    </source>
</evidence>
<evidence type="ECO:0000313" key="4">
    <source>
        <dbReference type="Proteomes" id="UP000466848"/>
    </source>
</evidence>
<dbReference type="Gene3D" id="3.30.420.40">
    <property type="match status" value="2"/>
</dbReference>
<feature type="compositionally biased region" description="Acidic residues" evidence="1">
    <location>
        <begin position="610"/>
        <end position="621"/>
    </location>
</feature>
<keyword evidence="4" id="KW-1185">Reference proteome</keyword>
<dbReference type="KEGG" id="abut:Ami103574_03280"/>
<feature type="region of interest" description="Disordered" evidence="1">
    <location>
        <begin position="543"/>
        <end position="570"/>
    </location>
</feature>
<organism evidence="3 4">
    <name type="scientific">Aminipila butyrica</name>
    <dbReference type="NCBI Taxonomy" id="433296"/>
    <lineage>
        <taxon>Bacteria</taxon>
        <taxon>Bacillati</taxon>
        <taxon>Bacillota</taxon>
        <taxon>Clostridia</taxon>
        <taxon>Peptostreptococcales</taxon>
        <taxon>Anaerovoracaceae</taxon>
        <taxon>Aminipila</taxon>
    </lineage>
</organism>
<name>A0A858BS38_9FIRM</name>
<dbReference type="PANTHER" id="PTHR32432">
    <property type="entry name" value="CELL DIVISION PROTEIN FTSA-RELATED"/>
    <property type="match status" value="1"/>
</dbReference>
<feature type="region of interest" description="Disordered" evidence="1">
    <location>
        <begin position="645"/>
        <end position="676"/>
    </location>
</feature>